<evidence type="ECO:0000256" key="7">
    <source>
        <dbReference type="SAM" id="Phobius"/>
    </source>
</evidence>
<evidence type="ECO:0000256" key="4">
    <source>
        <dbReference type="ARBA" id="ARBA00022989"/>
    </source>
</evidence>
<feature type="transmembrane region" description="Helical" evidence="7">
    <location>
        <begin position="218"/>
        <end position="238"/>
    </location>
</feature>
<comment type="caution">
    <text evidence="9">The sequence shown here is derived from an EMBL/GenBank/DDBJ whole genome shotgun (WGS) entry which is preliminary data.</text>
</comment>
<evidence type="ECO:0000256" key="2">
    <source>
        <dbReference type="ARBA" id="ARBA00022448"/>
    </source>
</evidence>
<feature type="transmembrane region" description="Helical" evidence="7">
    <location>
        <begin position="367"/>
        <end position="386"/>
    </location>
</feature>
<feature type="compositionally biased region" description="Basic and acidic residues" evidence="6">
    <location>
        <begin position="10"/>
        <end position="21"/>
    </location>
</feature>
<keyword evidence="5 7" id="KW-0472">Membrane</keyword>
<feature type="transmembrane region" description="Helical" evidence="7">
    <location>
        <begin position="100"/>
        <end position="119"/>
    </location>
</feature>
<feature type="region of interest" description="Disordered" evidence="6">
    <location>
        <begin position="1"/>
        <end position="29"/>
    </location>
</feature>
<keyword evidence="4 7" id="KW-1133">Transmembrane helix</keyword>
<dbReference type="InterPro" id="IPR020846">
    <property type="entry name" value="MFS_dom"/>
</dbReference>
<proteinExistence type="predicted"/>
<gene>
    <name evidence="9" type="ORF">TAPDE_003534</name>
</gene>
<feature type="transmembrane region" description="Helical" evidence="7">
    <location>
        <begin position="431"/>
        <end position="453"/>
    </location>
</feature>
<dbReference type="VEuPathDB" id="FungiDB:TAPDE_003534"/>
<name>R4XBZ4_TAPDE</name>
<dbReference type="STRING" id="1097556.R4XBZ4"/>
<evidence type="ECO:0000256" key="6">
    <source>
        <dbReference type="SAM" id="MobiDB-lite"/>
    </source>
</evidence>
<dbReference type="EMBL" id="CAHR02000138">
    <property type="protein sequence ID" value="CCG83329.2"/>
    <property type="molecule type" value="Genomic_DNA"/>
</dbReference>
<sequence>MADIQMSDFKTGDAGHKHEPGLPKAGLGRSEEIKVDSKGNVLHPTPSDNPRDPLNWPLWKKHSCLAVVALRYYFLFTFLTTVTVPSFADLQTKLNISYEQVNYTVAVPALGLALGHLFFSPWASVYGRRIVFILSCIVALVASIGSAVSTSYSGYMAARFFQGFGVSPAATVGLMIISDLYFEHERGQKVGIWCLAIDIGLVIGPLPGGFISAVSVDWPAWLTAILFGANLVLMIFLLPETLFERHVTGDPEKGTKAAFFNHRRLVSGKKVVPWSGLLDVWTMFRHFDVAVAVCYYCWTFYWWILTVITMVPAAYEQYSASVQGLLFLGLVIGTLFSEAFLSGSLSDWLVARLAARNGGRRTPEQRLWLVYPAALLTFVGITIFGWAIEKNYHWIVSQIGLALFSAGIQQSNTMISSYMLDCHPELTQESVTFYTVNLNLAAFVSPFFAAVWVDKDGFGWSFTARKCTCPSRNSDKHTNKLKKD</sequence>
<evidence type="ECO:0000259" key="8">
    <source>
        <dbReference type="PROSITE" id="PS50850"/>
    </source>
</evidence>
<accession>R4XBZ4</accession>
<dbReference type="AlphaFoldDB" id="R4XBZ4"/>
<evidence type="ECO:0000313" key="10">
    <source>
        <dbReference type="Proteomes" id="UP000013776"/>
    </source>
</evidence>
<dbReference type="GO" id="GO:0022857">
    <property type="term" value="F:transmembrane transporter activity"/>
    <property type="evidence" value="ECO:0007669"/>
    <property type="project" value="InterPro"/>
</dbReference>
<dbReference type="InterPro" id="IPR011701">
    <property type="entry name" value="MFS"/>
</dbReference>
<dbReference type="Gene3D" id="1.20.1250.20">
    <property type="entry name" value="MFS general substrate transporter like domains"/>
    <property type="match status" value="1"/>
</dbReference>
<feature type="domain" description="Major facilitator superfamily (MFS) profile" evidence="8">
    <location>
        <begin position="65"/>
        <end position="484"/>
    </location>
</feature>
<keyword evidence="2" id="KW-0813">Transport</keyword>
<dbReference type="PANTHER" id="PTHR23502:SF139">
    <property type="entry name" value="MAJOR FACILITATOR SUPERFAMILY (MFS) PROFILE DOMAIN-CONTAINING PROTEIN-RELATED"/>
    <property type="match status" value="1"/>
</dbReference>
<feature type="transmembrane region" description="Helical" evidence="7">
    <location>
        <begin position="70"/>
        <end position="88"/>
    </location>
</feature>
<protein>
    <submittedName>
        <fullName evidence="9">MFS transporter</fullName>
    </submittedName>
</protein>
<evidence type="ECO:0000256" key="3">
    <source>
        <dbReference type="ARBA" id="ARBA00022692"/>
    </source>
</evidence>
<feature type="transmembrane region" description="Helical" evidence="7">
    <location>
        <begin position="190"/>
        <end position="212"/>
    </location>
</feature>
<reference evidence="9 10" key="1">
    <citation type="journal article" date="2013" name="MBio">
        <title>Genome sequencing of the plant pathogen Taphrina deformans, the causal agent of peach leaf curl.</title>
        <authorList>
            <person name="Cisse O.H."/>
            <person name="Almeida J.M.G.C.F."/>
            <person name="Fonseca A."/>
            <person name="Kumar A.A."/>
            <person name="Salojaervi J."/>
            <person name="Overmyer K."/>
            <person name="Hauser P.M."/>
            <person name="Pagni M."/>
        </authorList>
    </citation>
    <scope>NUCLEOTIDE SEQUENCE [LARGE SCALE GENOMIC DNA]</scope>
    <source>
        <strain evidence="10">PYCC 5710 / ATCC 11124 / CBS 356.35 / IMI 108563 / JCM 9778 / NBRC 8474</strain>
    </source>
</reference>
<dbReference type="SUPFAM" id="SSF103473">
    <property type="entry name" value="MFS general substrate transporter"/>
    <property type="match status" value="1"/>
</dbReference>
<keyword evidence="3 7" id="KW-0812">Transmembrane</keyword>
<feature type="transmembrane region" description="Helical" evidence="7">
    <location>
        <begin position="160"/>
        <end position="178"/>
    </location>
</feature>
<feature type="transmembrane region" description="Helical" evidence="7">
    <location>
        <begin position="131"/>
        <end position="148"/>
    </location>
</feature>
<dbReference type="eggNOG" id="KOG0255">
    <property type="taxonomic scope" value="Eukaryota"/>
</dbReference>
<keyword evidence="10" id="KW-1185">Reference proteome</keyword>
<evidence type="ECO:0000313" key="9">
    <source>
        <dbReference type="EMBL" id="CCG83329.2"/>
    </source>
</evidence>
<dbReference type="Proteomes" id="UP000013776">
    <property type="component" value="Unassembled WGS sequence"/>
</dbReference>
<feature type="transmembrane region" description="Helical" evidence="7">
    <location>
        <begin position="327"/>
        <end position="355"/>
    </location>
</feature>
<dbReference type="InterPro" id="IPR036259">
    <property type="entry name" value="MFS_trans_sf"/>
</dbReference>
<dbReference type="GO" id="GO:0005886">
    <property type="term" value="C:plasma membrane"/>
    <property type="evidence" value="ECO:0007669"/>
    <property type="project" value="TreeGrafter"/>
</dbReference>
<evidence type="ECO:0000256" key="5">
    <source>
        <dbReference type="ARBA" id="ARBA00023136"/>
    </source>
</evidence>
<comment type="subcellular location">
    <subcellularLocation>
        <location evidence="1">Membrane</location>
        <topology evidence="1">Multi-pass membrane protein</topology>
    </subcellularLocation>
</comment>
<evidence type="ECO:0000256" key="1">
    <source>
        <dbReference type="ARBA" id="ARBA00004141"/>
    </source>
</evidence>
<organism evidence="9 10">
    <name type="scientific">Taphrina deformans (strain PYCC 5710 / ATCC 11124 / CBS 356.35 / IMI 108563 / JCM 9778 / NBRC 8474)</name>
    <name type="common">Peach leaf curl fungus</name>
    <name type="synonym">Lalaria deformans</name>
    <dbReference type="NCBI Taxonomy" id="1097556"/>
    <lineage>
        <taxon>Eukaryota</taxon>
        <taxon>Fungi</taxon>
        <taxon>Dikarya</taxon>
        <taxon>Ascomycota</taxon>
        <taxon>Taphrinomycotina</taxon>
        <taxon>Taphrinomycetes</taxon>
        <taxon>Taphrinales</taxon>
        <taxon>Taphrinaceae</taxon>
        <taxon>Taphrina</taxon>
    </lineage>
</organism>
<dbReference type="PROSITE" id="PS50850">
    <property type="entry name" value="MFS"/>
    <property type="match status" value="1"/>
</dbReference>
<dbReference type="PANTHER" id="PTHR23502">
    <property type="entry name" value="MAJOR FACILITATOR SUPERFAMILY"/>
    <property type="match status" value="1"/>
</dbReference>
<dbReference type="Pfam" id="PF07690">
    <property type="entry name" value="MFS_1"/>
    <property type="match status" value="1"/>
</dbReference>
<feature type="transmembrane region" description="Helical" evidence="7">
    <location>
        <begin position="293"/>
        <end position="315"/>
    </location>
</feature>
<dbReference type="OrthoDB" id="2585655at2759"/>